<dbReference type="Gene3D" id="3.40.190.170">
    <property type="entry name" value="Bacterial extracellular solute-binding protein, family 7"/>
    <property type="match status" value="1"/>
</dbReference>
<dbReference type="InterPro" id="IPR038404">
    <property type="entry name" value="TRAP_DctP_sf"/>
</dbReference>
<dbReference type="Proteomes" id="UP001431776">
    <property type="component" value="Unassembled WGS sequence"/>
</dbReference>
<gene>
    <name evidence="2" type="ORF">QJ522_05710</name>
</gene>
<dbReference type="AlphaFoldDB" id="A0AAW6TYM7"/>
<name>A0AAW6TYM7_9BACT</name>
<comment type="caution">
    <text evidence="2">The sequence shown here is derived from an EMBL/GenBank/DDBJ whole genome shotgun (WGS) entry which is preliminary data.</text>
</comment>
<dbReference type="PANTHER" id="PTHR33376">
    <property type="match status" value="1"/>
</dbReference>
<dbReference type="Pfam" id="PF03480">
    <property type="entry name" value="DctP"/>
    <property type="match status" value="1"/>
</dbReference>
<proteinExistence type="predicted"/>
<protein>
    <submittedName>
        <fullName evidence="2">TRAP transporter substrate-binding protein</fullName>
    </submittedName>
</protein>
<dbReference type="InterPro" id="IPR018389">
    <property type="entry name" value="DctP_fam"/>
</dbReference>
<dbReference type="GO" id="GO:0055085">
    <property type="term" value="P:transmembrane transport"/>
    <property type="evidence" value="ECO:0007669"/>
    <property type="project" value="InterPro"/>
</dbReference>
<dbReference type="PANTHER" id="PTHR33376:SF15">
    <property type="entry name" value="BLL6794 PROTEIN"/>
    <property type="match status" value="1"/>
</dbReference>
<dbReference type="NCBIfam" id="NF037995">
    <property type="entry name" value="TRAP_S1"/>
    <property type="match status" value="1"/>
</dbReference>
<keyword evidence="3" id="KW-1185">Reference proteome</keyword>
<dbReference type="EMBL" id="JASCXX010000005">
    <property type="protein sequence ID" value="MDI6448531.1"/>
    <property type="molecule type" value="Genomic_DNA"/>
</dbReference>
<evidence type="ECO:0000313" key="2">
    <source>
        <dbReference type="EMBL" id="MDI6448531.1"/>
    </source>
</evidence>
<dbReference type="SUPFAM" id="SSF53850">
    <property type="entry name" value="Periplasmic binding protein-like II"/>
    <property type="match status" value="1"/>
</dbReference>
<dbReference type="CDD" id="cd13665">
    <property type="entry name" value="PBP2_TRAP_Dctp3_4"/>
    <property type="match status" value="1"/>
</dbReference>
<evidence type="ECO:0000256" key="1">
    <source>
        <dbReference type="ARBA" id="ARBA00022729"/>
    </source>
</evidence>
<evidence type="ECO:0000313" key="3">
    <source>
        <dbReference type="Proteomes" id="UP001431776"/>
    </source>
</evidence>
<dbReference type="PROSITE" id="PS51257">
    <property type="entry name" value="PROKAR_LIPOPROTEIN"/>
    <property type="match status" value="1"/>
</dbReference>
<keyword evidence="1" id="KW-0732">Signal</keyword>
<dbReference type="RefSeq" id="WP_349243942.1">
    <property type="nucleotide sequence ID" value="NZ_JASCXX010000005.1"/>
</dbReference>
<accession>A0AAW6TYM7</accession>
<reference evidence="2" key="1">
    <citation type="submission" date="2023-05" db="EMBL/GenBank/DDBJ databases">
        <title>Anaerotaeda fermentans gen. nov., sp. nov., a novel anaerobic planctomycete of the new family within the order Sedimentisphaerales isolated from Taman Peninsula, Russia.</title>
        <authorList>
            <person name="Khomyakova M.A."/>
            <person name="Merkel A.Y."/>
            <person name="Slobodkin A.I."/>
        </authorList>
    </citation>
    <scope>NUCLEOTIDE SEQUENCE</scope>
    <source>
        <strain evidence="2">M17dextr</strain>
    </source>
</reference>
<sequence length="345" mass="37839">MRWCNIFLSLVVTAIVLTALMGCGPSSEEKVTELSYSVFFPPTHIQCQTAQTWADEIGRRTNGKVKITVYPGGTLTNAPQCYEGVVSGVSDIGMSCFAYTRGRFPLLEGLDLPLGYPNGMVATKVATEMTHKYQPAEVNDVVVLYVHAHGPGILASRKPVRQLEDLADLKVRATGLSSKIVQSLGGTPIAMSQGETYEALQKGVVDATFCPIETLKGWKQAEVINHVTETSVIGYTTAMFVVMNKDAWNRLSPEVQKVFAEVSDQWVEKHGQAWDQADREGLAYVQELQREIITLDAAQQQRWQTAVQSVLDEYVSAATEKGLPGQEFLDDLRALIAKHSEAAGQ</sequence>
<organism evidence="2 3">
    <name type="scientific">Anaerobaca lacustris</name>
    <dbReference type="NCBI Taxonomy" id="3044600"/>
    <lineage>
        <taxon>Bacteria</taxon>
        <taxon>Pseudomonadati</taxon>
        <taxon>Planctomycetota</taxon>
        <taxon>Phycisphaerae</taxon>
        <taxon>Sedimentisphaerales</taxon>
        <taxon>Anaerobacaceae</taxon>
        <taxon>Anaerobaca</taxon>
    </lineage>
</organism>